<dbReference type="InterPro" id="IPR000683">
    <property type="entry name" value="Gfo/Idh/MocA-like_OxRdtase_N"/>
</dbReference>
<dbReference type="GO" id="GO:0000166">
    <property type="term" value="F:nucleotide binding"/>
    <property type="evidence" value="ECO:0007669"/>
    <property type="project" value="InterPro"/>
</dbReference>
<protein>
    <recommendedName>
        <fullName evidence="2">Gfo/Idh/MocA-like oxidoreductase N-terminal domain-containing protein</fullName>
    </recommendedName>
</protein>
<dbReference type="EMBL" id="LAZR01048577">
    <property type="protein sequence ID" value="KKK91609.1"/>
    <property type="molecule type" value="Genomic_DNA"/>
</dbReference>
<feature type="domain" description="Gfo/Idh/MocA-like oxidoreductase N-terminal" evidence="2">
    <location>
        <begin position="4"/>
        <end position="137"/>
    </location>
</feature>
<proteinExistence type="predicted"/>
<feature type="non-terminal residue" evidence="3">
    <location>
        <position position="182"/>
    </location>
</feature>
<dbReference type="GO" id="GO:0016491">
    <property type="term" value="F:oxidoreductase activity"/>
    <property type="evidence" value="ECO:0007669"/>
    <property type="project" value="UniProtKB-KW"/>
</dbReference>
<keyword evidence="1" id="KW-0560">Oxidoreductase</keyword>
<dbReference type="PANTHER" id="PTHR43818">
    <property type="entry name" value="BCDNA.GH03377"/>
    <property type="match status" value="1"/>
</dbReference>
<organism evidence="3">
    <name type="scientific">marine sediment metagenome</name>
    <dbReference type="NCBI Taxonomy" id="412755"/>
    <lineage>
        <taxon>unclassified sequences</taxon>
        <taxon>metagenomes</taxon>
        <taxon>ecological metagenomes</taxon>
    </lineage>
</organism>
<sequence length="182" mass="20331">MKYRAAIIGCGRIGCGFDDDPKREYVATHAGAYHEAEGIRLVSLSDMDTGKLDKYGAKYGLDSSSLYTDYEEMLAREKPEILSICTWSSTHLEITERAVKAGVKAIFCEKPIAESIEDARRMVKLCEDAGALLFVDHQRRFDPMHQEVRDHISKGGIGEIRQVHVYYTAGIANTGSHVFDLL</sequence>
<evidence type="ECO:0000256" key="1">
    <source>
        <dbReference type="ARBA" id="ARBA00023002"/>
    </source>
</evidence>
<gene>
    <name evidence="3" type="ORF">LCGC14_2711210</name>
</gene>
<evidence type="ECO:0000313" key="3">
    <source>
        <dbReference type="EMBL" id="KKK91609.1"/>
    </source>
</evidence>
<name>A0A0F9BLU6_9ZZZZ</name>
<dbReference type="AlphaFoldDB" id="A0A0F9BLU6"/>
<reference evidence="3" key="1">
    <citation type="journal article" date="2015" name="Nature">
        <title>Complex archaea that bridge the gap between prokaryotes and eukaryotes.</title>
        <authorList>
            <person name="Spang A."/>
            <person name="Saw J.H."/>
            <person name="Jorgensen S.L."/>
            <person name="Zaremba-Niedzwiedzka K."/>
            <person name="Martijn J."/>
            <person name="Lind A.E."/>
            <person name="van Eijk R."/>
            <person name="Schleper C."/>
            <person name="Guy L."/>
            <person name="Ettema T.J."/>
        </authorList>
    </citation>
    <scope>NUCLEOTIDE SEQUENCE</scope>
</reference>
<dbReference type="InterPro" id="IPR050463">
    <property type="entry name" value="Gfo/Idh/MocA_oxidrdct_glycsds"/>
</dbReference>
<dbReference type="SUPFAM" id="SSF51735">
    <property type="entry name" value="NAD(P)-binding Rossmann-fold domains"/>
    <property type="match status" value="1"/>
</dbReference>
<accession>A0A0F9BLU6</accession>
<dbReference type="InterPro" id="IPR036291">
    <property type="entry name" value="NAD(P)-bd_dom_sf"/>
</dbReference>
<evidence type="ECO:0000259" key="2">
    <source>
        <dbReference type="Pfam" id="PF01408"/>
    </source>
</evidence>
<comment type="caution">
    <text evidence="3">The sequence shown here is derived from an EMBL/GenBank/DDBJ whole genome shotgun (WGS) entry which is preliminary data.</text>
</comment>
<dbReference type="Pfam" id="PF01408">
    <property type="entry name" value="GFO_IDH_MocA"/>
    <property type="match status" value="1"/>
</dbReference>
<dbReference type="Gene3D" id="3.40.50.720">
    <property type="entry name" value="NAD(P)-binding Rossmann-like Domain"/>
    <property type="match status" value="1"/>
</dbReference>
<dbReference type="PANTHER" id="PTHR43818:SF11">
    <property type="entry name" value="BCDNA.GH03377"/>
    <property type="match status" value="1"/>
</dbReference>